<reference evidence="1" key="1">
    <citation type="journal article" date="2014" name="Int. J. Syst. Evol. Microbiol.">
        <title>Complete genome sequence of Corynebacterium casei LMG S-19264T (=DSM 44701T), isolated from a smear-ripened cheese.</title>
        <authorList>
            <consortium name="US DOE Joint Genome Institute (JGI-PGF)"/>
            <person name="Walter F."/>
            <person name="Albersmeier A."/>
            <person name="Kalinowski J."/>
            <person name="Ruckert C."/>
        </authorList>
    </citation>
    <scope>NUCLEOTIDE SEQUENCE</scope>
    <source>
        <strain evidence="1">CCM 8606</strain>
    </source>
</reference>
<reference evidence="1" key="2">
    <citation type="submission" date="2020-09" db="EMBL/GenBank/DDBJ databases">
        <authorList>
            <person name="Sun Q."/>
            <person name="Sedlacek I."/>
        </authorList>
    </citation>
    <scope>NUCLEOTIDE SEQUENCE</scope>
    <source>
        <strain evidence="1">CCM 8606</strain>
    </source>
</reference>
<dbReference type="Proteomes" id="UP000619536">
    <property type="component" value="Unassembled WGS sequence"/>
</dbReference>
<dbReference type="AlphaFoldDB" id="A0A8J3EZX5"/>
<protein>
    <submittedName>
        <fullName evidence="1">Uncharacterized protein</fullName>
    </submittedName>
</protein>
<keyword evidence="2" id="KW-1185">Reference proteome</keyword>
<gene>
    <name evidence="1" type="ORF">GCM10007377_15680</name>
</gene>
<sequence length="64" mass="7568">MIRALFERSVVTTLNGYEERTALSLEQLDICECVNESVYALTEYGYELALRLERRYMQQERKTA</sequence>
<organism evidence="1 2">
    <name type="scientific">Galliscardovia ingluviei</name>
    <dbReference type="NCBI Taxonomy" id="1769422"/>
    <lineage>
        <taxon>Bacteria</taxon>
        <taxon>Bacillati</taxon>
        <taxon>Actinomycetota</taxon>
        <taxon>Actinomycetes</taxon>
        <taxon>Bifidobacteriales</taxon>
        <taxon>Bifidobacteriaceae</taxon>
        <taxon>Galliscardovia</taxon>
    </lineage>
</organism>
<dbReference type="EMBL" id="BMDH01000006">
    <property type="protein sequence ID" value="GGI15394.1"/>
    <property type="molecule type" value="Genomic_DNA"/>
</dbReference>
<proteinExistence type="predicted"/>
<accession>A0A8J3EZX5</accession>
<evidence type="ECO:0000313" key="2">
    <source>
        <dbReference type="Proteomes" id="UP000619536"/>
    </source>
</evidence>
<comment type="caution">
    <text evidence="1">The sequence shown here is derived from an EMBL/GenBank/DDBJ whole genome shotgun (WGS) entry which is preliminary data.</text>
</comment>
<evidence type="ECO:0000313" key="1">
    <source>
        <dbReference type="EMBL" id="GGI15394.1"/>
    </source>
</evidence>
<name>A0A8J3EZX5_9BIFI</name>